<keyword evidence="4" id="KW-1185">Reference proteome</keyword>
<dbReference type="EMBL" id="JAGPXF010000009">
    <property type="protein sequence ID" value="KAH7230875.1"/>
    <property type="molecule type" value="Genomic_DNA"/>
</dbReference>
<dbReference type="GO" id="GO:0008270">
    <property type="term" value="F:zinc ion binding"/>
    <property type="evidence" value="ECO:0007669"/>
    <property type="project" value="InterPro"/>
</dbReference>
<dbReference type="Proteomes" id="UP000813427">
    <property type="component" value="Unassembled WGS sequence"/>
</dbReference>
<evidence type="ECO:0000256" key="1">
    <source>
        <dbReference type="ARBA" id="ARBA00023242"/>
    </source>
</evidence>
<comment type="caution">
    <text evidence="3">The sequence shown here is derived from an EMBL/GenBank/DDBJ whole genome shotgun (WGS) entry which is preliminary data.</text>
</comment>
<dbReference type="InterPro" id="IPR036864">
    <property type="entry name" value="Zn2-C6_fun-type_DNA-bd_sf"/>
</dbReference>
<dbReference type="PROSITE" id="PS50048">
    <property type="entry name" value="ZN2_CY6_FUNGAL_2"/>
    <property type="match status" value="1"/>
</dbReference>
<dbReference type="PANTHER" id="PTHR37534:SF46">
    <property type="entry name" value="ZN(II)2CYS6 TRANSCRIPTION FACTOR (EUROFUNG)"/>
    <property type="match status" value="1"/>
</dbReference>
<name>A0A8K0RMX7_9HYPO</name>
<dbReference type="PROSITE" id="PS00463">
    <property type="entry name" value="ZN2_CY6_FUNGAL_1"/>
    <property type="match status" value="1"/>
</dbReference>
<accession>A0A8K0RMX7</accession>
<dbReference type="PANTHER" id="PTHR37534">
    <property type="entry name" value="TRANSCRIPTIONAL ACTIVATOR PROTEIN UGA3"/>
    <property type="match status" value="1"/>
</dbReference>
<dbReference type="OrthoDB" id="5106917at2759"/>
<keyword evidence="1" id="KW-0539">Nucleus</keyword>
<sequence>MNQQGSLRRRYKSRSGCITCKKRKLKCDEAEPACTRCVRAHLICPGCVRPVKWSTKYEIDYGPLTYAGPSSNQAPDSS</sequence>
<gene>
    <name evidence="3" type="ORF">BKA59DRAFT_320535</name>
</gene>
<protein>
    <recommendedName>
        <fullName evidence="2">Zn(2)-C6 fungal-type domain-containing protein</fullName>
    </recommendedName>
</protein>
<organism evidence="3 4">
    <name type="scientific">Fusarium tricinctum</name>
    <dbReference type="NCBI Taxonomy" id="61284"/>
    <lineage>
        <taxon>Eukaryota</taxon>
        <taxon>Fungi</taxon>
        <taxon>Dikarya</taxon>
        <taxon>Ascomycota</taxon>
        <taxon>Pezizomycotina</taxon>
        <taxon>Sordariomycetes</taxon>
        <taxon>Hypocreomycetidae</taxon>
        <taxon>Hypocreales</taxon>
        <taxon>Nectriaceae</taxon>
        <taxon>Fusarium</taxon>
        <taxon>Fusarium tricinctum species complex</taxon>
    </lineage>
</organism>
<evidence type="ECO:0000313" key="3">
    <source>
        <dbReference type="EMBL" id="KAH7230875.1"/>
    </source>
</evidence>
<dbReference type="SUPFAM" id="SSF57701">
    <property type="entry name" value="Zn2/Cys6 DNA-binding domain"/>
    <property type="match status" value="1"/>
</dbReference>
<feature type="domain" description="Zn(2)-C6 fungal-type" evidence="2">
    <location>
        <begin position="16"/>
        <end position="44"/>
    </location>
</feature>
<proteinExistence type="predicted"/>
<dbReference type="Pfam" id="PF00172">
    <property type="entry name" value="Zn_clus"/>
    <property type="match status" value="1"/>
</dbReference>
<dbReference type="AlphaFoldDB" id="A0A8K0RMX7"/>
<dbReference type="PRINTS" id="PR00755">
    <property type="entry name" value="AFLATOXINBRP"/>
</dbReference>
<evidence type="ECO:0000313" key="4">
    <source>
        <dbReference type="Proteomes" id="UP000813427"/>
    </source>
</evidence>
<dbReference type="InterPro" id="IPR001138">
    <property type="entry name" value="Zn2Cys6_DnaBD"/>
</dbReference>
<dbReference type="Gene3D" id="4.10.240.10">
    <property type="entry name" value="Zn(2)-C6 fungal-type DNA-binding domain"/>
    <property type="match status" value="1"/>
</dbReference>
<dbReference type="SMART" id="SM00066">
    <property type="entry name" value="GAL4"/>
    <property type="match status" value="1"/>
</dbReference>
<dbReference type="CDD" id="cd00067">
    <property type="entry name" value="GAL4"/>
    <property type="match status" value="1"/>
</dbReference>
<dbReference type="GO" id="GO:0000981">
    <property type="term" value="F:DNA-binding transcription factor activity, RNA polymerase II-specific"/>
    <property type="evidence" value="ECO:0007669"/>
    <property type="project" value="InterPro"/>
</dbReference>
<evidence type="ECO:0000259" key="2">
    <source>
        <dbReference type="PROSITE" id="PS50048"/>
    </source>
</evidence>
<reference evidence="3" key="1">
    <citation type="journal article" date="2021" name="Nat. Commun.">
        <title>Genetic determinants of endophytism in the Arabidopsis root mycobiome.</title>
        <authorList>
            <person name="Mesny F."/>
            <person name="Miyauchi S."/>
            <person name="Thiergart T."/>
            <person name="Pickel B."/>
            <person name="Atanasova L."/>
            <person name="Karlsson M."/>
            <person name="Huettel B."/>
            <person name="Barry K.W."/>
            <person name="Haridas S."/>
            <person name="Chen C."/>
            <person name="Bauer D."/>
            <person name="Andreopoulos W."/>
            <person name="Pangilinan J."/>
            <person name="LaButti K."/>
            <person name="Riley R."/>
            <person name="Lipzen A."/>
            <person name="Clum A."/>
            <person name="Drula E."/>
            <person name="Henrissat B."/>
            <person name="Kohler A."/>
            <person name="Grigoriev I.V."/>
            <person name="Martin F.M."/>
            <person name="Hacquard S."/>
        </authorList>
    </citation>
    <scope>NUCLEOTIDE SEQUENCE</scope>
    <source>
        <strain evidence="3">MPI-SDFR-AT-0068</strain>
    </source>
</reference>